<dbReference type="GO" id="GO:0005509">
    <property type="term" value="F:calcium ion binding"/>
    <property type="evidence" value="ECO:0007669"/>
    <property type="project" value="InterPro"/>
</dbReference>
<name>A0A2W7N017_9RHOB</name>
<dbReference type="SUPFAM" id="SSF51120">
    <property type="entry name" value="beta-Roll"/>
    <property type="match status" value="1"/>
</dbReference>
<evidence type="ECO:0000313" key="2">
    <source>
        <dbReference type="Proteomes" id="UP000248916"/>
    </source>
</evidence>
<dbReference type="InterPro" id="IPR011049">
    <property type="entry name" value="Serralysin-like_metalloprot_C"/>
</dbReference>
<dbReference type="EMBL" id="QKZL01000018">
    <property type="protein sequence ID" value="PZX13448.1"/>
    <property type="molecule type" value="Genomic_DNA"/>
</dbReference>
<organism evidence="1 2">
    <name type="scientific">Palleronia aestuarii</name>
    <dbReference type="NCBI Taxonomy" id="568105"/>
    <lineage>
        <taxon>Bacteria</taxon>
        <taxon>Pseudomonadati</taxon>
        <taxon>Pseudomonadota</taxon>
        <taxon>Alphaproteobacteria</taxon>
        <taxon>Rhodobacterales</taxon>
        <taxon>Roseobacteraceae</taxon>
        <taxon>Palleronia</taxon>
    </lineage>
</organism>
<comment type="caution">
    <text evidence="1">The sequence shown here is derived from an EMBL/GenBank/DDBJ whole genome shotgun (WGS) entry which is preliminary data.</text>
</comment>
<dbReference type="AlphaFoldDB" id="A0A2W7N017"/>
<dbReference type="Gene3D" id="2.150.10.10">
    <property type="entry name" value="Serralysin-like metalloprotease, C-terminal"/>
    <property type="match status" value="1"/>
</dbReference>
<protein>
    <recommendedName>
        <fullName evidence="3">Hemolysin type calcium-binding protein</fullName>
    </recommendedName>
</protein>
<keyword evidence="2" id="KW-1185">Reference proteome</keyword>
<evidence type="ECO:0008006" key="3">
    <source>
        <dbReference type="Google" id="ProtNLM"/>
    </source>
</evidence>
<gene>
    <name evidence="1" type="ORF">LX81_03232</name>
</gene>
<evidence type="ECO:0000313" key="1">
    <source>
        <dbReference type="EMBL" id="PZX13448.1"/>
    </source>
</evidence>
<dbReference type="Proteomes" id="UP000248916">
    <property type="component" value="Unassembled WGS sequence"/>
</dbReference>
<sequence>DGAEAGSQYLQGVTRLGGPADEVMEGTPQEDYLIGGAGDDRFVTVGGRNGLHGGPGRDRVDFPHGAEAYKLRVEGNGIRVDGPESSDFLVSVEDLSFAGGPVVALDTLEPDAEGRIVLPSEG</sequence>
<proteinExistence type="predicted"/>
<feature type="non-terminal residue" evidence="1">
    <location>
        <position position="1"/>
    </location>
</feature>
<dbReference type="Pfam" id="PF00353">
    <property type="entry name" value="HemolysinCabind"/>
    <property type="match status" value="1"/>
</dbReference>
<accession>A0A2W7N017</accession>
<dbReference type="InterPro" id="IPR001343">
    <property type="entry name" value="Hemolysn_Ca-bd"/>
</dbReference>
<reference evidence="1 2" key="1">
    <citation type="submission" date="2018-06" db="EMBL/GenBank/DDBJ databases">
        <title>Genomic Encyclopedia of Archaeal and Bacterial Type Strains, Phase II (KMG-II): from individual species to whole genera.</title>
        <authorList>
            <person name="Goeker M."/>
        </authorList>
    </citation>
    <scope>NUCLEOTIDE SEQUENCE [LARGE SCALE GENOMIC DNA]</scope>
    <source>
        <strain evidence="1 2">DSM 22009</strain>
    </source>
</reference>